<dbReference type="AlphaFoldDB" id="A0AA38YTE9"/>
<comment type="caution">
    <text evidence="1">The sequence shown here is derived from an EMBL/GenBank/DDBJ whole genome shotgun (WGS) entry which is preliminary data.</text>
</comment>
<evidence type="ECO:0000313" key="1">
    <source>
        <dbReference type="EMBL" id="KAJ9676356.1"/>
    </source>
</evidence>
<gene>
    <name evidence="1" type="ORF">PVL29_025061</name>
</gene>
<proteinExistence type="predicted"/>
<reference evidence="1 2" key="1">
    <citation type="journal article" date="2023" name="BMC Biotechnol.">
        <title>Vitis rotundifolia cv Carlos genome sequencing.</title>
        <authorList>
            <person name="Huff M."/>
            <person name="Hulse-Kemp A."/>
            <person name="Scheffler B."/>
            <person name="Youngblood R."/>
            <person name="Simpson S."/>
            <person name="Babiker E."/>
            <person name="Staton M."/>
        </authorList>
    </citation>
    <scope>NUCLEOTIDE SEQUENCE [LARGE SCALE GENOMIC DNA]</scope>
    <source>
        <tissue evidence="1">Leaf</tissue>
    </source>
</reference>
<evidence type="ECO:0000313" key="2">
    <source>
        <dbReference type="Proteomes" id="UP001168098"/>
    </source>
</evidence>
<keyword evidence="2" id="KW-1185">Reference proteome</keyword>
<organism evidence="1 2">
    <name type="scientific">Vitis rotundifolia</name>
    <name type="common">Muscadine grape</name>
    <dbReference type="NCBI Taxonomy" id="103349"/>
    <lineage>
        <taxon>Eukaryota</taxon>
        <taxon>Viridiplantae</taxon>
        <taxon>Streptophyta</taxon>
        <taxon>Embryophyta</taxon>
        <taxon>Tracheophyta</taxon>
        <taxon>Spermatophyta</taxon>
        <taxon>Magnoliopsida</taxon>
        <taxon>eudicotyledons</taxon>
        <taxon>Gunneridae</taxon>
        <taxon>Pentapetalae</taxon>
        <taxon>rosids</taxon>
        <taxon>Vitales</taxon>
        <taxon>Vitaceae</taxon>
        <taxon>Viteae</taxon>
        <taxon>Vitis</taxon>
    </lineage>
</organism>
<dbReference type="EMBL" id="JARBHA010000018">
    <property type="protein sequence ID" value="KAJ9676356.1"/>
    <property type="molecule type" value="Genomic_DNA"/>
</dbReference>
<accession>A0AA38YTE9</accession>
<sequence>MHARPASSLGQASGLMSRMYANNRMYDQYGNVFRIGSGLGSNGYDSRTSGRGWLTVDSRYRNKSRANSVLGYGNNLSGKIPDLIRN</sequence>
<name>A0AA38YTE9_VITRO</name>
<protein>
    <submittedName>
        <fullName evidence="1">Uncharacterized protein</fullName>
    </submittedName>
</protein>
<dbReference type="Proteomes" id="UP001168098">
    <property type="component" value="Unassembled WGS sequence"/>
</dbReference>